<evidence type="ECO:0000313" key="2">
    <source>
        <dbReference type="Proteomes" id="UP000279833"/>
    </source>
</evidence>
<reference evidence="1 2" key="2">
    <citation type="submission" date="2018-11" db="EMBL/GenBank/DDBJ databases">
        <authorList>
            <consortium name="Pathogen Informatics"/>
        </authorList>
    </citation>
    <scope>NUCLEOTIDE SEQUENCE [LARGE SCALE GENOMIC DNA]</scope>
    <source>
        <strain evidence="1">Dakar</strain>
        <strain evidence="2">Dakar, Senegal</strain>
    </source>
</reference>
<name>A0A183JKG1_9TREM</name>
<evidence type="ECO:0000313" key="3">
    <source>
        <dbReference type="WBParaSite" id="SCUD_0000319101-mRNA-1"/>
    </source>
</evidence>
<keyword evidence="2" id="KW-1185">Reference proteome</keyword>
<gene>
    <name evidence="1" type="ORF">SCUD_LOCUS3191</name>
</gene>
<dbReference type="WBParaSite" id="SCUD_0000319101-mRNA-1">
    <property type="protein sequence ID" value="SCUD_0000319101-mRNA-1"/>
    <property type="gene ID" value="SCUD_0000319101"/>
</dbReference>
<evidence type="ECO:0000313" key="1">
    <source>
        <dbReference type="EMBL" id="VDO80068.1"/>
    </source>
</evidence>
<reference evidence="3" key="1">
    <citation type="submission" date="2016-06" db="UniProtKB">
        <authorList>
            <consortium name="WormBaseParasite"/>
        </authorList>
    </citation>
    <scope>IDENTIFICATION</scope>
</reference>
<dbReference type="Proteomes" id="UP000279833">
    <property type="component" value="Unassembled WGS sequence"/>
</dbReference>
<accession>A0A183JKG1</accession>
<dbReference type="AlphaFoldDB" id="A0A183JKG1"/>
<protein>
    <submittedName>
        <fullName evidence="3">Secreted protein</fullName>
    </submittedName>
</protein>
<organism evidence="3">
    <name type="scientific">Schistosoma curassoni</name>
    <dbReference type="NCBI Taxonomy" id="6186"/>
    <lineage>
        <taxon>Eukaryota</taxon>
        <taxon>Metazoa</taxon>
        <taxon>Spiralia</taxon>
        <taxon>Lophotrochozoa</taxon>
        <taxon>Platyhelminthes</taxon>
        <taxon>Trematoda</taxon>
        <taxon>Digenea</taxon>
        <taxon>Strigeidida</taxon>
        <taxon>Schistosomatoidea</taxon>
        <taxon>Schistosomatidae</taxon>
        <taxon>Schistosoma</taxon>
    </lineage>
</organism>
<proteinExistence type="predicted"/>
<dbReference type="EMBL" id="UZAK01003502">
    <property type="protein sequence ID" value="VDO80068.1"/>
    <property type="molecule type" value="Genomic_DNA"/>
</dbReference>
<sequence length="64" mass="6747">MPSGLIFTSFIMGLLSTDFVFSIGINDLFSSIPISLTPTDVSNLDDNSGVIDSLDCSAFVVSIV</sequence>